<gene>
    <name evidence="1" type="ORF">Anapl_16418</name>
</gene>
<dbReference type="Proteomes" id="UP000296049">
    <property type="component" value="Unassembled WGS sequence"/>
</dbReference>
<reference evidence="2" key="1">
    <citation type="journal article" date="2013" name="Nat. Genet.">
        <title>The duck genome and transcriptome provide insight into an avian influenza virus reservoir species.</title>
        <authorList>
            <person name="Huang Y."/>
            <person name="Li Y."/>
            <person name="Burt D.W."/>
            <person name="Chen H."/>
            <person name="Zhang Y."/>
            <person name="Qian W."/>
            <person name="Kim H."/>
            <person name="Gan S."/>
            <person name="Zhao Y."/>
            <person name="Li J."/>
            <person name="Yi K."/>
            <person name="Feng H."/>
            <person name="Zhu P."/>
            <person name="Li B."/>
            <person name="Liu Q."/>
            <person name="Fairley S."/>
            <person name="Magor K.E."/>
            <person name="Du Z."/>
            <person name="Hu X."/>
            <person name="Goodman L."/>
            <person name="Tafer H."/>
            <person name="Vignal A."/>
            <person name="Lee T."/>
            <person name="Kim K.W."/>
            <person name="Sheng Z."/>
            <person name="An Y."/>
            <person name="Searle S."/>
            <person name="Herrero J."/>
            <person name="Groenen M.A."/>
            <person name="Crooijmans R.P."/>
            <person name="Faraut T."/>
            <person name="Cai Q."/>
            <person name="Webster R.G."/>
            <person name="Aldridge J.R."/>
            <person name="Warren W.C."/>
            <person name="Bartschat S."/>
            <person name="Kehr S."/>
            <person name="Marz M."/>
            <person name="Stadler P.F."/>
            <person name="Smith J."/>
            <person name="Kraus R.H."/>
            <person name="Zhao Y."/>
            <person name="Ren L."/>
            <person name="Fei J."/>
            <person name="Morisson M."/>
            <person name="Kaiser P."/>
            <person name="Griffin D.K."/>
            <person name="Rao M."/>
            <person name="Pitel F."/>
            <person name="Wang J."/>
            <person name="Li N."/>
        </authorList>
    </citation>
    <scope>NUCLEOTIDE SEQUENCE [LARGE SCALE GENOMIC DNA]</scope>
</reference>
<accession>R0M1G8</accession>
<evidence type="ECO:0000313" key="2">
    <source>
        <dbReference type="Proteomes" id="UP000296049"/>
    </source>
</evidence>
<protein>
    <submittedName>
        <fullName evidence="1">Uncharacterized protein</fullName>
    </submittedName>
</protein>
<name>R0M1G8_ANAPL</name>
<dbReference type="EMBL" id="KB742603">
    <property type="protein sequence ID" value="EOB06533.1"/>
    <property type="molecule type" value="Genomic_DNA"/>
</dbReference>
<organism evidence="1 2">
    <name type="scientific">Anas platyrhynchos</name>
    <name type="common">Mallard</name>
    <name type="synonym">Anas boschas</name>
    <dbReference type="NCBI Taxonomy" id="8839"/>
    <lineage>
        <taxon>Eukaryota</taxon>
        <taxon>Metazoa</taxon>
        <taxon>Chordata</taxon>
        <taxon>Craniata</taxon>
        <taxon>Vertebrata</taxon>
        <taxon>Euteleostomi</taxon>
        <taxon>Archelosauria</taxon>
        <taxon>Archosauria</taxon>
        <taxon>Dinosauria</taxon>
        <taxon>Saurischia</taxon>
        <taxon>Theropoda</taxon>
        <taxon>Coelurosauria</taxon>
        <taxon>Aves</taxon>
        <taxon>Neognathae</taxon>
        <taxon>Galloanserae</taxon>
        <taxon>Anseriformes</taxon>
        <taxon>Anatidae</taxon>
        <taxon>Anatinae</taxon>
        <taxon>Anas</taxon>
    </lineage>
</organism>
<dbReference type="AlphaFoldDB" id="R0M1G8"/>
<sequence length="291" mass="32238">MRSCISPCCAPRCHHWAAPGIQSIQVSSDVSTLRCKLLCRHHHTERSVWLTHHNRSQVFCCRCQQCPGPERVPQHGHPELRGGGGGCSALAQCHGQAGMVWHCEKARGRNEHIWQNHGSSMPWVPKTLCCERVLLKMFSYSKRGECARRQAFPMYKGACLAPHMRTHTPALPVLPSLGSSGSQGAGIPVDPINTVLRWLLGRVKKEISLSNAALSREMLGQNLNEGRTQKRLQDVNENAAEPPAPELLLTQCCRTSNTAQRTELKCKSKITGNINLTVQSQKLHLPFSPLS</sequence>
<keyword evidence="2" id="KW-1185">Reference proteome</keyword>
<proteinExistence type="predicted"/>
<evidence type="ECO:0000313" key="1">
    <source>
        <dbReference type="EMBL" id="EOB06533.1"/>
    </source>
</evidence>